<dbReference type="OrthoDB" id="8029976at2759"/>
<evidence type="ECO:0000313" key="1">
    <source>
        <dbReference type="EMBL" id="KAF2905949.1"/>
    </source>
</evidence>
<protein>
    <submittedName>
        <fullName evidence="1">Uncharacterized protein</fullName>
    </submittedName>
</protein>
<dbReference type="AlphaFoldDB" id="A0A8K0DHP3"/>
<keyword evidence="2" id="KW-1185">Reference proteome</keyword>
<comment type="caution">
    <text evidence="1">The sequence shown here is derived from an EMBL/GenBank/DDBJ whole genome shotgun (WGS) entry which is preliminary data.</text>
</comment>
<accession>A0A8K0DHP3</accession>
<dbReference type="EMBL" id="VTPC01000394">
    <property type="protein sequence ID" value="KAF2905949.1"/>
    <property type="molecule type" value="Genomic_DNA"/>
</dbReference>
<dbReference type="Proteomes" id="UP000801492">
    <property type="component" value="Unassembled WGS sequence"/>
</dbReference>
<evidence type="ECO:0000313" key="2">
    <source>
        <dbReference type="Proteomes" id="UP000801492"/>
    </source>
</evidence>
<gene>
    <name evidence="1" type="ORF">ILUMI_00222</name>
</gene>
<sequence length="199" mass="21959">MEAYVNQMIDTVQKLKCTGFEIDDNWIGSLLLADLPEKYLPMLIAIEQSGIDMKADKIKTKLMNMEPIDNAGSNTGSGRNITTKTDIKETMVANNTKVAVSCFGDINITTKANSKSHDIAITNAVCVLDLTINLLSNEHISNPPIDNDGDAHEEDQMLEVGLRRLDREPQAKRWDDFVTYMCGADVGLNQNPNTANEAL</sequence>
<organism evidence="1 2">
    <name type="scientific">Ignelater luminosus</name>
    <name type="common">Cucubano</name>
    <name type="synonym">Pyrophorus luminosus</name>
    <dbReference type="NCBI Taxonomy" id="2038154"/>
    <lineage>
        <taxon>Eukaryota</taxon>
        <taxon>Metazoa</taxon>
        <taxon>Ecdysozoa</taxon>
        <taxon>Arthropoda</taxon>
        <taxon>Hexapoda</taxon>
        <taxon>Insecta</taxon>
        <taxon>Pterygota</taxon>
        <taxon>Neoptera</taxon>
        <taxon>Endopterygota</taxon>
        <taxon>Coleoptera</taxon>
        <taxon>Polyphaga</taxon>
        <taxon>Elateriformia</taxon>
        <taxon>Elateroidea</taxon>
        <taxon>Elateridae</taxon>
        <taxon>Agrypninae</taxon>
        <taxon>Pyrophorini</taxon>
        <taxon>Ignelater</taxon>
    </lineage>
</organism>
<reference evidence="1" key="1">
    <citation type="submission" date="2019-08" db="EMBL/GenBank/DDBJ databases">
        <title>The genome of the North American firefly Photinus pyralis.</title>
        <authorList>
            <consortium name="Photinus pyralis genome working group"/>
            <person name="Fallon T.R."/>
            <person name="Sander Lower S.E."/>
            <person name="Weng J.-K."/>
        </authorList>
    </citation>
    <scope>NUCLEOTIDE SEQUENCE</scope>
    <source>
        <strain evidence="1">TRF0915ILg1</strain>
        <tissue evidence="1">Whole body</tissue>
    </source>
</reference>
<name>A0A8K0DHP3_IGNLU</name>
<proteinExistence type="predicted"/>